<evidence type="ECO:0000256" key="2">
    <source>
        <dbReference type="ARBA" id="ARBA00022574"/>
    </source>
</evidence>
<dbReference type="PANTHER" id="PTHR14221">
    <property type="entry name" value="WD REPEAT DOMAIN 44"/>
    <property type="match status" value="1"/>
</dbReference>
<evidence type="ECO:0000256" key="3">
    <source>
        <dbReference type="ARBA" id="ARBA00022737"/>
    </source>
</evidence>
<comment type="caution">
    <text evidence="6">The sequence shown here is derived from an EMBL/GenBank/DDBJ whole genome shotgun (WGS) entry which is preliminary data.</text>
</comment>
<gene>
    <name evidence="6" type="ORF">QYM36_005059</name>
</gene>
<sequence>MSSDSEDLFFDAESDISLKSLKAGDTSEESDDTHEKNSNVDMDLKKTREQLKGLRCRLLNKEEDEEELNSPESPVSSVDGVYATSKTTKFRVVETDTVSIHSMMSLGRVGAILGNPDASSVKDTRVPLYMKNTPLVCRSTAASRENLSREVITRSKSVSDLESNVEKPNPVDEEKSVSQNIELKEPDIVASTKSPTPADAEMKEPVPPPRKRKKGKTSRAVSEESLQLLTHKVLLPTKESEPTVIAEKADMKDTEVPHPAADKPDPISNAVRLQPSPNITATNVIADGNRHLDIGSAKRGLYVVKPQDEPSAKTAGSSGPSGPMKQETENNCDDKQQLVFGSEVRLRSDSGKPLSDKEILDQLTVLNLDTGERVPLSEAEDKIPKCVNPLSLHIMRLTSEYVGNSPDDRSRDSDEESVDIRRLGAEQGVDDGDTISLKKKTLRIGRVIGSTVRKTIVKAKKVAQGKQKEESAMDLPDEANVSDQFCKMKASSSHKGPYEFDTVQCIQDLSGQHIGPVWCMKFSLCGRLLATAGQDKVLRVWVLKSAFNYFLDMRTKYNADNKVSPTPSSESLKSQQSLEEFRTHSRTLSLSLDPEAVNIDPTAPFMPRPFCIYAGHTADVLDLSWSKNYFVLSSSMDKTVRLWHISRKECLCCFQHIDFVTAIAFHPKDDRYFLSGSLDGKLRLWNIPDKKVEYWNELDGPVKLITAANFCQNGNFAVVGSYDGRCIFYTTENLKYHTQIHVRSTRGKNSIGRKITGIEPLPGEDKVLVTSNDSRLRLYDLRDCSPSCKYRGSVNNSSQIRATFSHDGKYIICGSENQCLYMWKTHHDYAKFSSVRRDRNNFWEAIRAHNAVVTSAIFAPEPQIIIDYVEYERKPKDTTFETPMQRSGSQSTVRFSGPNGTIPRAGWAGYVIVSADYNGSIKVFMNKTKPKHSSLPASALF</sequence>
<dbReference type="Gene3D" id="2.130.10.10">
    <property type="entry name" value="YVTN repeat-like/Quinoprotein amine dehydrogenase"/>
    <property type="match status" value="1"/>
</dbReference>
<evidence type="ECO:0000313" key="6">
    <source>
        <dbReference type="EMBL" id="KAK2719439.1"/>
    </source>
</evidence>
<feature type="region of interest" description="Disordered" evidence="5">
    <location>
        <begin position="142"/>
        <end position="225"/>
    </location>
</feature>
<feature type="region of interest" description="Disordered" evidence="5">
    <location>
        <begin position="20"/>
        <end position="46"/>
    </location>
</feature>
<dbReference type="Pfam" id="PF00400">
    <property type="entry name" value="WD40"/>
    <property type="match status" value="4"/>
</dbReference>
<accession>A0AA88I3G1</accession>
<dbReference type="InterPro" id="IPR020472">
    <property type="entry name" value="WD40_PAC1"/>
</dbReference>
<keyword evidence="7" id="KW-1185">Reference proteome</keyword>
<dbReference type="AlphaFoldDB" id="A0AA88I3G1"/>
<reference evidence="6" key="1">
    <citation type="submission" date="2023-07" db="EMBL/GenBank/DDBJ databases">
        <title>Chromosome-level genome assembly of Artemia franciscana.</title>
        <authorList>
            <person name="Jo E."/>
        </authorList>
    </citation>
    <scope>NUCLEOTIDE SEQUENCE</scope>
    <source>
        <tissue evidence="6">Whole body</tissue>
    </source>
</reference>
<feature type="region of interest" description="Disordered" evidence="5">
    <location>
        <begin position="305"/>
        <end position="333"/>
    </location>
</feature>
<dbReference type="EMBL" id="JAVRJZ010000008">
    <property type="protein sequence ID" value="KAK2719439.1"/>
    <property type="molecule type" value="Genomic_DNA"/>
</dbReference>
<feature type="compositionally biased region" description="Basic and acidic residues" evidence="5">
    <location>
        <begin position="169"/>
        <end position="187"/>
    </location>
</feature>
<evidence type="ECO:0000256" key="4">
    <source>
        <dbReference type="PROSITE-ProRule" id="PRU00221"/>
    </source>
</evidence>
<evidence type="ECO:0000256" key="5">
    <source>
        <dbReference type="SAM" id="MobiDB-lite"/>
    </source>
</evidence>
<name>A0AA88I3G1_ARTSF</name>
<dbReference type="FunFam" id="2.130.10.10:FF:000060">
    <property type="entry name" value="WD repeat-containing protein 44"/>
    <property type="match status" value="1"/>
</dbReference>
<organism evidence="6 7">
    <name type="scientific">Artemia franciscana</name>
    <name type="common">Brine shrimp</name>
    <name type="synonym">Artemia sanfranciscana</name>
    <dbReference type="NCBI Taxonomy" id="6661"/>
    <lineage>
        <taxon>Eukaryota</taxon>
        <taxon>Metazoa</taxon>
        <taxon>Ecdysozoa</taxon>
        <taxon>Arthropoda</taxon>
        <taxon>Crustacea</taxon>
        <taxon>Branchiopoda</taxon>
        <taxon>Anostraca</taxon>
        <taxon>Artemiidae</taxon>
        <taxon>Artemia</taxon>
    </lineage>
</organism>
<dbReference type="PRINTS" id="PR00320">
    <property type="entry name" value="GPROTEINBRPT"/>
</dbReference>
<evidence type="ECO:0000313" key="7">
    <source>
        <dbReference type="Proteomes" id="UP001187531"/>
    </source>
</evidence>
<keyword evidence="3" id="KW-0677">Repeat</keyword>
<dbReference type="SMART" id="SM00320">
    <property type="entry name" value="WD40"/>
    <property type="match status" value="7"/>
</dbReference>
<dbReference type="SUPFAM" id="SSF50978">
    <property type="entry name" value="WD40 repeat-like"/>
    <property type="match status" value="1"/>
</dbReference>
<dbReference type="PANTHER" id="PTHR14221:SF0">
    <property type="entry name" value="WD REPEAT-CONTAINING PROTEIN 44"/>
    <property type="match status" value="1"/>
</dbReference>
<dbReference type="InterPro" id="IPR040324">
    <property type="entry name" value="WDR44/Dgr2"/>
</dbReference>
<dbReference type="PROSITE" id="PS50294">
    <property type="entry name" value="WD_REPEATS_REGION"/>
    <property type="match status" value="2"/>
</dbReference>
<feature type="repeat" description="WD" evidence="4">
    <location>
        <begin position="510"/>
        <end position="541"/>
    </location>
</feature>
<dbReference type="InterPro" id="IPR036322">
    <property type="entry name" value="WD40_repeat_dom_sf"/>
</dbReference>
<dbReference type="Proteomes" id="UP001187531">
    <property type="component" value="Unassembled WGS sequence"/>
</dbReference>
<dbReference type="InterPro" id="IPR015943">
    <property type="entry name" value="WD40/YVTN_repeat-like_dom_sf"/>
</dbReference>
<feature type="repeat" description="WD" evidence="4">
    <location>
        <begin position="653"/>
        <end position="687"/>
    </location>
</feature>
<proteinExistence type="predicted"/>
<feature type="region of interest" description="Disordered" evidence="5">
    <location>
        <begin position="59"/>
        <end position="79"/>
    </location>
</feature>
<dbReference type="PROSITE" id="PS50082">
    <property type="entry name" value="WD_REPEATS_2"/>
    <property type="match status" value="3"/>
</dbReference>
<feature type="repeat" description="WD" evidence="4">
    <location>
        <begin position="613"/>
        <end position="646"/>
    </location>
</feature>
<feature type="compositionally biased region" description="Basic and acidic residues" evidence="5">
    <location>
        <begin position="146"/>
        <end position="159"/>
    </location>
</feature>
<feature type="compositionally biased region" description="Basic and acidic residues" evidence="5">
    <location>
        <begin position="33"/>
        <end position="46"/>
    </location>
</feature>
<evidence type="ECO:0000256" key="1">
    <source>
        <dbReference type="ARBA" id="ARBA00021207"/>
    </source>
</evidence>
<dbReference type="InterPro" id="IPR001680">
    <property type="entry name" value="WD40_rpt"/>
</dbReference>
<keyword evidence="2 4" id="KW-0853">WD repeat</keyword>
<protein>
    <recommendedName>
        <fullName evidence="1">WD repeat-containing protein 44</fullName>
    </recommendedName>
</protein>